<dbReference type="PROSITE" id="PS00455">
    <property type="entry name" value="AMP_BINDING"/>
    <property type="match status" value="1"/>
</dbReference>
<reference evidence="4 5" key="1">
    <citation type="journal article" date="2012" name="J. Bacteriol.">
        <title>Complete genome sequence of Nocardia brasiliensis HUJEG-1.</title>
        <authorList>
            <person name="Vera-Cabrera L."/>
            <person name="Ortiz-Lopez R."/>
            <person name="Elizondo-Gonzalez R."/>
            <person name="Perez-Maya A.A."/>
            <person name="Ocampo-Candiani J."/>
        </authorList>
    </citation>
    <scope>NUCLEOTIDE SEQUENCE [LARGE SCALE GENOMIC DNA]</scope>
    <source>
        <strain evidence="5">ATCC 700358</strain>
    </source>
</reference>
<dbReference type="EMBL" id="CP003876">
    <property type="protein sequence ID" value="AFU03295.1"/>
    <property type="molecule type" value="Genomic_DNA"/>
</dbReference>
<dbReference type="GO" id="GO:0016878">
    <property type="term" value="F:acid-thiol ligase activity"/>
    <property type="evidence" value="ECO:0007669"/>
    <property type="project" value="UniProtKB-ARBA"/>
</dbReference>
<dbReference type="SUPFAM" id="SSF56801">
    <property type="entry name" value="Acetyl-CoA synthetase-like"/>
    <property type="match status" value="1"/>
</dbReference>
<organism evidence="4 5">
    <name type="scientific">Nocardia brasiliensis (strain ATCC 700358 / HUJEG-1)</name>
    <dbReference type="NCBI Taxonomy" id="1133849"/>
    <lineage>
        <taxon>Bacteria</taxon>
        <taxon>Bacillati</taxon>
        <taxon>Actinomycetota</taxon>
        <taxon>Actinomycetes</taxon>
        <taxon>Mycobacteriales</taxon>
        <taxon>Nocardiaceae</taxon>
        <taxon>Nocardia</taxon>
    </lineage>
</organism>
<dbReference type="AlphaFoldDB" id="K0F2F5"/>
<dbReference type="RefSeq" id="WP_014986150.1">
    <property type="nucleotide sequence ID" value="NC_018681.1"/>
</dbReference>
<dbReference type="Proteomes" id="UP000006304">
    <property type="component" value="Chromosome"/>
</dbReference>
<accession>K0F2F5</accession>
<dbReference type="Pfam" id="PF13193">
    <property type="entry name" value="AMP-binding_C"/>
    <property type="match status" value="1"/>
</dbReference>
<dbReference type="Pfam" id="PF00501">
    <property type="entry name" value="AMP-binding"/>
    <property type="match status" value="1"/>
</dbReference>
<dbReference type="STRING" id="1133849.O3I_026730"/>
<dbReference type="KEGG" id="nbr:O3I_026730"/>
<feature type="domain" description="AMP-dependent synthetase/ligase" evidence="2">
    <location>
        <begin position="49"/>
        <end position="401"/>
    </location>
</feature>
<dbReference type="HOGENOM" id="CLU_000022_59_0_11"/>
<dbReference type="Gene3D" id="3.30.300.30">
    <property type="match status" value="1"/>
</dbReference>
<protein>
    <submittedName>
        <fullName evidence="4">Acyl-CoA synthetase</fullName>
    </submittedName>
</protein>
<dbReference type="InterPro" id="IPR000873">
    <property type="entry name" value="AMP-dep_synth/lig_dom"/>
</dbReference>
<evidence type="ECO:0000259" key="3">
    <source>
        <dbReference type="Pfam" id="PF13193"/>
    </source>
</evidence>
<dbReference type="Gene3D" id="3.40.50.12780">
    <property type="entry name" value="N-terminal domain of ligase-like"/>
    <property type="match status" value="1"/>
</dbReference>
<keyword evidence="1" id="KW-1133">Transmembrane helix</keyword>
<dbReference type="InterPro" id="IPR050237">
    <property type="entry name" value="ATP-dep_AMP-bd_enzyme"/>
</dbReference>
<gene>
    <name evidence="4" type="ORF">O3I_026730</name>
</gene>
<proteinExistence type="predicted"/>
<dbReference type="PANTHER" id="PTHR43767">
    <property type="entry name" value="LONG-CHAIN-FATTY-ACID--COA LIGASE"/>
    <property type="match status" value="1"/>
</dbReference>
<dbReference type="InterPro" id="IPR045851">
    <property type="entry name" value="AMP-bd_C_sf"/>
</dbReference>
<dbReference type="InterPro" id="IPR025110">
    <property type="entry name" value="AMP-bd_C"/>
</dbReference>
<feature type="transmembrane region" description="Helical" evidence="1">
    <location>
        <begin position="242"/>
        <end position="263"/>
    </location>
</feature>
<evidence type="ECO:0000259" key="2">
    <source>
        <dbReference type="Pfam" id="PF00501"/>
    </source>
</evidence>
<keyword evidence="1" id="KW-0812">Transmembrane</keyword>
<dbReference type="eggNOG" id="COG0318">
    <property type="taxonomic scope" value="Bacteria"/>
</dbReference>
<evidence type="ECO:0000313" key="4">
    <source>
        <dbReference type="EMBL" id="AFU03295.1"/>
    </source>
</evidence>
<evidence type="ECO:0000313" key="5">
    <source>
        <dbReference type="Proteomes" id="UP000006304"/>
    </source>
</evidence>
<dbReference type="PANTHER" id="PTHR43767:SF1">
    <property type="entry name" value="NONRIBOSOMAL PEPTIDE SYNTHASE PES1 (EUROFUNG)-RELATED"/>
    <property type="match status" value="1"/>
</dbReference>
<name>K0F2F5_NOCB7</name>
<evidence type="ECO:0000256" key="1">
    <source>
        <dbReference type="SAM" id="Phobius"/>
    </source>
</evidence>
<dbReference type="InterPro" id="IPR042099">
    <property type="entry name" value="ANL_N_sf"/>
</dbReference>
<sequence length="539" mass="55956">MSLLRSGSAVAAAFVRSRVVWPVGPASAARMGAAVLRNGLNPAVLLAISAARWPDRTAVVDERGMLTYAELSELADAIAGGLRADHGIGPGAAVAVLCRNSRYYAAGLFGVLATGADVVLLNTGFAAETLARSLTGQAVAAVLCDAEFVPVVRAAGYEGPVVICYAEQEAAGDSVDSLMRRGLRAPVRVPAGRLVILTSGTTGTPKGVPRDPAASAVVGTATSLLRRTGLRTGAGIAVEIPLFHGFGLGVLLLGIALGGKLILRRHFDAAATLAAVPEHRVRMLAVVPVMLQRILAVPAADRERFDRSSLTVVLCGAAPLRPALATEFIEAFDEVLYNGYGSSEVGIGSLATPADLRAAPGTVGRPVLGTEVRILDDAGRRVPAGVVGHVFVGSALGFTGYTGGGDKGRVDGLINSGDLGSLDAHGRLFLAGREDDMIVSGGENVYPQEVEDVVAAHPELCDVAVIGVDDDEFGQRLAAFAVPEPGSAPSVEDVREYLRHNVSRFQQPRDIRLVAEIPRNPSGKVDRPALRSLLLRPPG</sequence>
<dbReference type="CDD" id="cd04433">
    <property type="entry name" value="AFD_class_I"/>
    <property type="match status" value="1"/>
</dbReference>
<keyword evidence="5" id="KW-1185">Reference proteome</keyword>
<keyword evidence="1" id="KW-0472">Membrane</keyword>
<dbReference type="InterPro" id="IPR020845">
    <property type="entry name" value="AMP-binding_CS"/>
</dbReference>
<feature type="domain" description="AMP-binding enzyme C-terminal" evidence="3">
    <location>
        <begin position="449"/>
        <end position="524"/>
    </location>
</feature>